<dbReference type="RefSeq" id="WP_137203693.1">
    <property type="nucleotide sequence ID" value="NZ_BSCR01000061.1"/>
</dbReference>
<dbReference type="Proteomes" id="UP000583279">
    <property type="component" value="Unassembled WGS sequence"/>
</dbReference>
<evidence type="ECO:0000313" key="3">
    <source>
        <dbReference type="EMBL" id="NNA82177.1"/>
    </source>
</evidence>
<dbReference type="Proteomes" id="UP000586252">
    <property type="component" value="Unassembled WGS sequence"/>
</dbReference>
<dbReference type="InterPro" id="IPR040547">
    <property type="entry name" value="CdiI"/>
</dbReference>
<accession>A0A7Y1MII8</accession>
<dbReference type="EMBL" id="JAAQYI010000015">
    <property type="protein sequence ID" value="NNA82177.1"/>
    <property type="molecule type" value="Genomic_DNA"/>
</dbReference>
<evidence type="ECO:0000313" key="1">
    <source>
        <dbReference type="EMBL" id="NNA47969.1"/>
    </source>
</evidence>
<protein>
    <submittedName>
        <fullName evidence="3">Uncharacterized protein</fullName>
    </submittedName>
</protein>
<reference evidence="4 5" key="1">
    <citation type="journal article" date="2020" name="Front. Microbiol.">
        <title>Genetic Organization of the aprX-lipA2 Operon Affects the Proteolytic Potential of Pseudomonas Species in Milk.</title>
        <authorList>
            <person name="Maier C."/>
            <person name="Huptas C."/>
            <person name="von Neubeck M."/>
            <person name="Scherer S."/>
            <person name="Wenning M."/>
            <person name="Lucking G."/>
        </authorList>
    </citation>
    <scope>NUCLEOTIDE SEQUENCE [LARGE SCALE GENOMIC DNA]</scope>
    <source>
        <strain evidence="1 5">WS 4997</strain>
        <strain evidence="3 6">WS 5404</strain>
        <strain evidence="2 4">WS 5405</strain>
    </source>
</reference>
<evidence type="ECO:0000313" key="6">
    <source>
        <dbReference type="Proteomes" id="UP000586252"/>
    </source>
</evidence>
<sequence>MTFRELERLTQISWLPEDSPSSLSEWYLLVCDTPLDHLSVGDVCRAIRQNLFVNELLPFAVILLHDDVLAGERYDGELLAALASVSAECWQRNTSAAQKAVCALAEVKNLSQDPKLLKDASTLLRALGV</sequence>
<dbReference type="Pfam" id="PF18616">
    <property type="entry name" value="CdiI_3"/>
    <property type="match status" value="1"/>
</dbReference>
<dbReference type="Proteomes" id="UP000535954">
    <property type="component" value="Unassembled WGS sequence"/>
</dbReference>
<dbReference type="EMBL" id="JAAQYK010000011">
    <property type="protein sequence ID" value="NNA47969.1"/>
    <property type="molecule type" value="Genomic_DNA"/>
</dbReference>
<comment type="caution">
    <text evidence="3">The sequence shown here is derived from an EMBL/GenBank/DDBJ whole genome shotgun (WGS) entry which is preliminary data.</text>
</comment>
<organism evidence="3 6">
    <name type="scientific">Pseudomonas lactis</name>
    <dbReference type="NCBI Taxonomy" id="1615674"/>
    <lineage>
        <taxon>Bacteria</taxon>
        <taxon>Pseudomonadati</taxon>
        <taxon>Pseudomonadota</taxon>
        <taxon>Gammaproteobacteria</taxon>
        <taxon>Pseudomonadales</taxon>
        <taxon>Pseudomonadaceae</taxon>
        <taxon>Pseudomonas</taxon>
    </lineage>
</organism>
<name>A0A7Y1MII8_9PSED</name>
<dbReference type="AlphaFoldDB" id="A0A7Y1MII8"/>
<gene>
    <name evidence="2" type="ORF">HBO13_06075</name>
    <name evidence="1" type="ORF">HBO18_28005</name>
    <name evidence="3" type="ORF">HBO30_26015</name>
</gene>
<evidence type="ECO:0000313" key="2">
    <source>
        <dbReference type="EMBL" id="NNA72207.1"/>
    </source>
</evidence>
<evidence type="ECO:0000313" key="4">
    <source>
        <dbReference type="Proteomes" id="UP000535954"/>
    </source>
</evidence>
<dbReference type="GeneID" id="45736642"/>
<proteinExistence type="predicted"/>
<dbReference type="EMBL" id="JAAQYH010000003">
    <property type="protein sequence ID" value="NNA72207.1"/>
    <property type="molecule type" value="Genomic_DNA"/>
</dbReference>
<dbReference type="CDD" id="cd20691">
    <property type="entry name" value="CdiI_EC536-like"/>
    <property type="match status" value="1"/>
</dbReference>
<evidence type="ECO:0000313" key="5">
    <source>
        <dbReference type="Proteomes" id="UP000583279"/>
    </source>
</evidence>